<sequence>MVSINKTSSKPYYEQLMLGIKEDILNGLLQSGDRLPSVREMARQLMMNPNTVSKAYKLLEAQEVIVTVKGKGTYVKKIDPTLRDEYQIQKIKNKFNELIIEANYLNVSKDELTQWLEESDQQLKGESI</sequence>
<dbReference type="Pfam" id="PF00392">
    <property type="entry name" value="GntR"/>
    <property type="match status" value="1"/>
</dbReference>
<evidence type="ECO:0000313" key="5">
    <source>
        <dbReference type="EMBL" id="OEG21159.1"/>
    </source>
</evidence>
<evidence type="ECO:0000256" key="2">
    <source>
        <dbReference type="ARBA" id="ARBA00023125"/>
    </source>
</evidence>
<dbReference type="GO" id="GO:0003677">
    <property type="term" value="F:DNA binding"/>
    <property type="evidence" value="ECO:0007669"/>
    <property type="project" value="UniProtKB-KW"/>
</dbReference>
<evidence type="ECO:0000256" key="3">
    <source>
        <dbReference type="ARBA" id="ARBA00023163"/>
    </source>
</evidence>
<protein>
    <submittedName>
        <fullName evidence="5">GntR family transcriptional regulator</fullName>
    </submittedName>
</protein>
<evidence type="ECO:0000256" key="1">
    <source>
        <dbReference type="ARBA" id="ARBA00023015"/>
    </source>
</evidence>
<keyword evidence="1" id="KW-0805">Transcription regulation</keyword>
<dbReference type="AlphaFoldDB" id="A0A1E5H868"/>
<dbReference type="SMART" id="SM00345">
    <property type="entry name" value="HTH_GNTR"/>
    <property type="match status" value="1"/>
</dbReference>
<dbReference type="Gene3D" id="1.10.10.10">
    <property type="entry name" value="Winged helix-like DNA-binding domain superfamily/Winged helix DNA-binding domain"/>
    <property type="match status" value="1"/>
</dbReference>
<dbReference type="InterPro" id="IPR036388">
    <property type="entry name" value="WH-like_DNA-bd_sf"/>
</dbReference>
<reference evidence="6" key="1">
    <citation type="submission" date="2016-09" db="EMBL/GenBank/DDBJ databases">
        <authorList>
            <person name="Gulvik C.A."/>
        </authorList>
    </citation>
    <scope>NUCLEOTIDE SEQUENCE [LARGE SCALE GENOMIC DNA]</scope>
    <source>
        <strain evidence="6">LMG 26676</strain>
    </source>
</reference>
<dbReference type="RefSeq" id="WP_069641316.1">
    <property type="nucleotide sequence ID" value="NZ_JAFBEZ010000006.1"/>
</dbReference>
<dbReference type="GO" id="GO:0003700">
    <property type="term" value="F:DNA-binding transcription factor activity"/>
    <property type="evidence" value="ECO:0007669"/>
    <property type="project" value="InterPro"/>
</dbReference>
<dbReference type="EMBL" id="MIKC01000041">
    <property type="protein sequence ID" value="OEG21159.1"/>
    <property type="molecule type" value="Genomic_DNA"/>
</dbReference>
<dbReference type="OrthoDB" id="362473at2"/>
<dbReference type="InterPro" id="IPR000524">
    <property type="entry name" value="Tscrpt_reg_HTH_GntR"/>
</dbReference>
<keyword evidence="3" id="KW-0804">Transcription</keyword>
<keyword evidence="6" id="KW-1185">Reference proteome</keyword>
<proteinExistence type="predicted"/>
<feature type="domain" description="HTH gntR-type" evidence="4">
    <location>
        <begin position="10"/>
        <end position="78"/>
    </location>
</feature>
<comment type="caution">
    <text evidence="5">The sequence shown here is derived from an EMBL/GenBank/DDBJ whole genome shotgun (WGS) entry which is preliminary data.</text>
</comment>
<dbReference type="PROSITE" id="PS50949">
    <property type="entry name" value="HTH_GNTR"/>
    <property type="match status" value="1"/>
</dbReference>
<dbReference type="Proteomes" id="UP000094469">
    <property type="component" value="Unassembled WGS sequence"/>
</dbReference>
<organism evidence="5 6">
    <name type="scientific">Enterococcus ureilyticus</name>
    <dbReference type="NCBI Taxonomy" id="1131292"/>
    <lineage>
        <taxon>Bacteria</taxon>
        <taxon>Bacillati</taxon>
        <taxon>Bacillota</taxon>
        <taxon>Bacilli</taxon>
        <taxon>Lactobacillales</taxon>
        <taxon>Enterococcaceae</taxon>
        <taxon>Enterococcus</taxon>
    </lineage>
</organism>
<accession>A0A1E5H868</accession>
<dbReference type="CDD" id="cd07377">
    <property type="entry name" value="WHTH_GntR"/>
    <property type="match status" value="1"/>
</dbReference>
<dbReference type="PANTHER" id="PTHR38445">
    <property type="entry name" value="HTH-TYPE TRANSCRIPTIONAL REPRESSOR YTRA"/>
    <property type="match status" value="1"/>
</dbReference>
<dbReference type="PANTHER" id="PTHR38445:SF9">
    <property type="entry name" value="HTH-TYPE TRANSCRIPTIONAL REPRESSOR YTRA"/>
    <property type="match status" value="1"/>
</dbReference>
<dbReference type="SUPFAM" id="SSF46785">
    <property type="entry name" value="Winged helix' DNA-binding domain"/>
    <property type="match status" value="1"/>
</dbReference>
<name>A0A1E5H868_9ENTE</name>
<gene>
    <name evidence="5" type="ORF">BCR24_08740</name>
</gene>
<dbReference type="InterPro" id="IPR036390">
    <property type="entry name" value="WH_DNA-bd_sf"/>
</dbReference>
<evidence type="ECO:0000259" key="4">
    <source>
        <dbReference type="PROSITE" id="PS50949"/>
    </source>
</evidence>
<dbReference type="STRING" id="1131292.BCR24_08740"/>
<evidence type="ECO:0000313" key="6">
    <source>
        <dbReference type="Proteomes" id="UP000094469"/>
    </source>
</evidence>
<keyword evidence="2" id="KW-0238">DNA-binding</keyword>